<comment type="caution">
    <text evidence="1">The sequence shown here is derived from an EMBL/GenBank/DDBJ whole genome shotgun (WGS) entry which is preliminary data.</text>
</comment>
<gene>
    <name evidence="1" type="ORF">DFQ11_10849</name>
</gene>
<protein>
    <submittedName>
        <fullName evidence="1">Type II restriction enzyme</fullName>
    </submittedName>
</protein>
<sequence length="263" mass="30465">MKLYKLNKKELVDYCKSLGIETKGKTKNTLMEDAETYGNQQIVQAKKDGTDYELLYSKIEELSNRYSETLNGKIEDRKEEMLEDDNSHYLIYRVLGISNERGQLIDVYQNTGRFLYKYAGSFLEEATVLCFKFNNLKGKRTLVDNTVGSKPKTFEIDFLDGNNAIEIKWRDATTDGDHITKEHTRVECITSYGYKPIRVMFYYPQRKQAIKIQKILATYYKGVKGEYYGGDEAWNFVKKYTGYDLLEILTSIADKKTSSNGSK</sequence>
<reference evidence="1 2" key="1">
    <citation type="submission" date="2018-06" db="EMBL/GenBank/DDBJ databases">
        <title>Genomic Encyclopedia of Type Strains, Phase III (KMG-III): the genomes of soil and plant-associated and newly described type strains.</title>
        <authorList>
            <person name="Whitman W."/>
        </authorList>
    </citation>
    <scope>NUCLEOTIDE SEQUENCE [LARGE SCALE GENOMIC DNA]</scope>
    <source>
        <strain evidence="1 2">CECT 7945</strain>
    </source>
</reference>
<evidence type="ECO:0000313" key="2">
    <source>
        <dbReference type="Proteomes" id="UP000248054"/>
    </source>
</evidence>
<accession>A0A2V4X4S0</accession>
<keyword evidence="2" id="KW-1185">Reference proteome</keyword>
<organism evidence="1 2">
    <name type="scientific">Winogradskyella epiphytica</name>
    <dbReference type="NCBI Taxonomy" id="262005"/>
    <lineage>
        <taxon>Bacteria</taxon>
        <taxon>Pseudomonadati</taxon>
        <taxon>Bacteroidota</taxon>
        <taxon>Flavobacteriia</taxon>
        <taxon>Flavobacteriales</taxon>
        <taxon>Flavobacteriaceae</taxon>
        <taxon>Winogradskyella</taxon>
    </lineage>
</organism>
<dbReference type="InterPro" id="IPR019036">
    <property type="entry name" value="Restrct_endonuc_II_ApaLI"/>
</dbReference>
<name>A0A2V4X4S0_9FLAO</name>
<proteinExistence type="predicted"/>
<dbReference type="AlphaFoldDB" id="A0A2V4X4S0"/>
<evidence type="ECO:0000313" key="1">
    <source>
        <dbReference type="EMBL" id="PYE80025.1"/>
    </source>
</evidence>
<dbReference type="Proteomes" id="UP000248054">
    <property type="component" value="Unassembled WGS sequence"/>
</dbReference>
<dbReference type="EMBL" id="QJTD01000008">
    <property type="protein sequence ID" value="PYE80025.1"/>
    <property type="molecule type" value="Genomic_DNA"/>
</dbReference>
<dbReference type="Pfam" id="PF09499">
    <property type="entry name" value="RE_ApaLI"/>
    <property type="match status" value="1"/>
</dbReference>